<dbReference type="OrthoDB" id="2288928at2759"/>
<dbReference type="InterPro" id="IPR015943">
    <property type="entry name" value="WD40/YVTN_repeat-like_dom_sf"/>
</dbReference>
<dbReference type="InterPro" id="IPR036322">
    <property type="entry name" value="WD40_repeat_dom_sf"/>
</dbReference>
<dbReference type="STRING" id="1330018.A0A167KJI4"/>
<protein>
    <recommendedName>
        <fullName evidence="4">WD repeat-containing protein JIP5</fullName>
    </recommendedName>
    <alternativeName>
        <fullName evidence="5">WD repeat-containing protein jip5</fullName>
    </alternativeName>
</protein>
<feature type="compositionally biased region" description="Acidic residues" evidence="6">
    <location>
        <begin position="341"/>
        <end position="361"/>
    </location>
</feature>
<evidence type="ECO:0000256" key="4">
    <source>
        <dbReference type="ARBA" id="ARBA00039238"/>
    </source>
</evidence>
<dbReference type="SUPFAM" id="SSF50978">
    <property type="entry name" value="WD40 repeat-like"/>
    <property type="match status" value="1"/>
</dbReference>
<evidence type="ECO:0000256" key="3">
    <source>
        <dbReference type="ARBA" id="ARBA00022737"/>
    </source>
</evidence>
<gene>
    <name evidence="7" type="ORF">CALVIDRAFT_517172</name>
</gene>
<name>A0A167KJI4_CALVF</name>
<dbReference type="Gene3D" id="2.130.10.10">
    <property type="entry name" value="YVTN repeat-like/Quinoprotein amine dehydrogenase"/>
    <property type="match status" value="2"/>
</dbReference>
<keyword evidence="2" id="KW-0853">WD repeat</keyword>
<comment type="similarity">
    <text evidence="1">Belongs to the WD repeat WDR55 family.</text>
</comment>
<keyword evidence="8" id="KW-1185">Reference proteome</keyword>
<dbReference type="InterPro" id="IPR001680">
    <property type="entry name" value="WD40_rpt"/>
</dbReference>
<proteinExistence type="inferred from homology"/>
<evidence type="ECO:0000256" key="2">
    <source>
        <dbReference type="ARBA" id="ARBA00022574"/>
    </source>
</evidence>
<feature type="compositionally biased region" description="Acidic residues" evidence="6">
    <location>
        <begin position="308"/>
        <end position="331"/>
    </location>
</feature>
<dbReference type="AlphaFoldDB" id="A0A167KJI4"/>
<dbReference type="Pfam" id="PF24796">
    <property type="entry name" value="WDR55"/>
    <property type="match status" value="1"/>
</dbReference>
<sequence>MEEEHDGSINIPVGNQVFDLAFHPGEDIVYAGLLTGEVKAFKYHDDGSYEQAFSIRPTKRSCRGLATNADGSRLYGVTKDKTIEIIDTTTGKVLDSKLGAHDDPLNRVLPTLPHQLATGDDEGVVRLWDTRTLSSSATPTHTYDHHSDFISDFLWLEDKKHLVATSGDGTLSVMDVRSKKTVPFAQSEDQEDELLSVVAIKGGTKLAVGTQLGILSIFDRKKGYGDIVDRIPGHPTSIDALLSITDDVIATGSSDGLIRFVQLHPTKFLGVVADHGEFPVERLRMDRRGKWLGSASHDEVVKLTDVEGALEESDDEGEDKEDDSDDSDEGEGTEKEAEVEVEKEEEEEADGAEIDTDDSLDDAATPDSDEEMTDVPAPEPVAPVPNTGRALEVDSDEEEQPKKKKRKKKKKGGAGDQQQKQREAFFAGL</sequence>
<accession>A0A167KJI4</accession>
<reference evidence="7 8" key="1">
    <citation type="journal article" date="2016" name="Mol. Biol. Evol.">
        <title>Comparative Genomics of Early-Diverging Mushroom-Forming Fungi Provides Insights into the Origins of Lignocellulose Decay Capabilities.</title>
        <authorList>
            <person name="Nagy L.G."/>
            <person name="Riley R."/>
            <person name="Tritt A."/>
            <person name="Adam C."/>
            <person name="Daum C."/>
            <person name="Floudas D."/>
            <person name="Sun H."/>
            <person name="Yadav J.S."/>
            <person name="Pangilinan J."/>
            <person name="Larsson K.H."/>
            <person name="Matsuura K."/>
            <person name="Barry K."/>
            <person name="Labutti K."/>
            <person name="Kuo R."/>
            <person name="Ohm R.A."/>
            <person name="Bhattacharya S.S."/>
            <person name="Shirouzu T."/>
            <person name="Yoshinaga Y."/>
            <person name="Martin F.M."/>
            <person name="Grigoriev I.V."/>
            <person name="Hibbett D.S."/>
        </authorList>
    </citation>
    <scope>NUCLEOTIDE SEQUENCE [LARGE SCALE GENOMIC DNA]</scope>
    <source>
        <strain evidence="7 8">TUFC12733</strain>
    </source>
</reference>
<organism evidence="7 8">
    <name type="scientific">Calocera viscosa (strain TUFC12733)</name>
    <dbReference type="NCBI Taxonomy" id="1330018"/>
    <lineage>
        <taxon>Eukaryota</taxon>
        <taxon>Fungi</taxon>
        <taxon>Dikarya</taxon>
        <taxon>Basidiomycota</taxon>
        <taxon>Agaricomycotina</taxon>
        <taxon>Dacrymycetes</taxon>
        <taxon>Dacrymycetales</taxon>
        <taxon>Dacrymycetaceae</taxon>
        <taxon>Calocera</taxon>
    </lineage>
</organism>
<dbReference type="Proteomes" id="UP000076738">
    <property type="component" value="Unassembled WGS sequence"/>
</dbReference>
<dbReference type="EMBL" id="KV417293">
    <property type="protein sequence ID" value="KZO94709.1"/>
    <property type="molecule type" value="Genomic_DNA"/>
</dbReference>
<evidence type="ECO:0000313" key="8">
    <source>
        <dbReference type="Proteomes" id="UP000076738"/>
    </source>
</evidence>
<feature type="region of interest" description="Disordered" evidence="6">
    <location>
        <begin position="302"/>
        <end position="429"/>
    </location>
</feature>
<dbReference type="SMART" id="SM00320">
    <property type="entry name" value="WD40"/>
    <property type="match status" value="7"/>
</dbReference>
<feature type="compositionally biased region" description="Basic residues" evidence="6">
    <location>
        <begin position="402"/>
        <end position="412"/>
    </location>
</feature>
<evidence type="ECO:0000256" key="6">
    <source>
        <dbReference type="SAM" id="MobiDB-lite"/>
    </source>
</evidence>
<evidence type="ECO:0000256" key="5">
    <source>
        <dbReference type="ARBA" id="ARBA00039514"/>
    </source>
</evidence>
<dbReference type="InterPro" id="IPR050505">
    <property type="entry name" value="WDR55/POC1"/>
</dbReference>
<evidence type="ECO:0000313" key="7">
    <source>
        <dbReference type="EMBL" id="KZO94709.1"/>
    </source>
</evidence>
<evidence type="ECO:0000256" key="1">
    <source>
        <dbReference type="ARBA" id="ARBA00007625"/>
    </source>
</evidence>
<dbReference type="PANTHER" id="PTHR44019:SF20">
    <property type="entry name" value="WD REPEAT-CONTAINING PROTEIN 55"/>
    <property type="match status" value="1"/>
</dbReference>
<keyword evidence="3" id="KW-0677">Repeat</keyword>
<dbReference type="PANTHER" id="PTHR44019">
    <property type="entry name" value="WD REPEAT-CONTAINING PROTEIN 55"/>
    <property type="match status" value="1"/>
</dbReference>